<keyword evidence="6 10" id="KW-0812">Transmembrane</keyword>
<accession>A0A143PQJ3</accession>
<dbReference type="EMBL" id="CP015136">
    <property type="protein sequence ID" value="AMY10865.1"/>
    <property type="molecule type" value="Genomic_DNA"/>
</dbReference>
<dbReference type="Proteomes" id="UP000076079">
    <property type="component" value="Chromosome"/>
</dbReference>
<reference evidence="12 13" key="1">
    <citation type="journal article" date="2016" name="Genome Announc.">
        <title>First Complete Genome Sequence of a Subdivision 6 Acidobacterium Strain.</title>
        <authorList>
            <person name="Huang S."/>
            <person name="Vieira S."/>
            <person name="Bunk B."/>
            <person name="Riedel T."/>
            <person name="Sproer C."/>
            <person name="Overmann J."/>
        </authorList>
    </citation>
    <scope>NUCLEOTIDE SEQUENCE [LARGE SCALE GENOMIC DNA]</scope>
    <source>
        <strain evidence="13">DSM 100886 HEG_-6_39</strain>
    </source>
</reference>
<keyword evidence="8 10" id="KW-1133">Transmembrane helix</keyword>
<dbReference type="OrthoDB" id="9781208at2"/>
<feature type="transmembrane region" description="Helical" evidence="10">
    <location>
        <begin position="47"/>
        <end position="72"/>
    </location>
</feature>
<evidence type="ECO:0000256" key="4">
    <source>
        <dbReference type="ARBA" id="ARBA00022553"/>
    </source>
</evidence>
<feature type="transmembrane region" description="Helical" evidence="10">
    <location>
        <begin position="12"/>
        <end position="35"/>
    </location>
</feature>
<organism evidence="12 13">
    <name type="scientific">Luteitalea pratensis</name>
    <dbReference type="NCBI Taxonomy" id="1855912"/>
    <lineage>
        <taxon>Bacteria</taxon>
        <taxon>Pseudomonadati</taxon>
        <taxon>Acidobacteriota</taxon>
        <taxon>Vicinamibacteria</taxon>
        <taxon>Vicinamibacterales</taxon>
        <taxon>Vicinamibacteraceae</taxon>
        <taxon>Luteitalea</taxon>
    </lineage>
</organism>
<dbReference type="RefSeq" id="WP_110172467.1">
    <property type="nucleotide sequence ID" value="NZ_CP015136.1"/>
</dbReference>
<evidence type="ECO:0000256" key="5">
    <source>
        <dbReference type="ARBA" id="ARBA00022679"/>
    </source>
</evidence>
<keyword evidence="7 12" id="KW-0418">Kinase</keyword>
<dbReference type="KEGG" id="abac:LuPra_04108"/>
<name>A0A143PQJ3_LUTPR</name>
<dbReference type="InterPro" id="IPR036890">
    <property type="entry name" value="HATPase_C_sf"/>
</dbReference>
<dbReference type="InterPro" id="IPR036097">
    <property type="entry name" value="HisK_dim/P_sf"/>
</dbReference>
<feature type="domain" description="Histidine kinase" evidence="11">
    <location>
        <begin position="131"/>
        <end position="334"/>
    </location>
</feature>
<dbReference type="Gene3D" id="3.30.565.10">
    <property type="entry name" value="Histidine kinase-like ATPase, C-terminal domain"/>
    <property type="match status" value="1"/>
</dbReference>
<evidence type="ECO:0000256" key="8">
    <source>
        <dbReference type="ARBA" id="ARBA00022989"/>
    </source>
</evidence>
<dbReference type="SUPFAM" id="SSF47384">
    <property type="entry name" value="Homodimeric domain of signal transducing histidine kinase"/>
    <property type="match status" value="1"/>
</dbReference>
<dbReference type="SUPFAM" id="SSF55874">
    <property type="entry name" value="ATPase domain of HSP90 chaperone/DNA topoisomerase II/histidine kinase"/>
    <property type="match status" value="1"/>
</dbReference>
<keyword evidence="13" id="KW-1185">Reference proteome</keyword>
<dbReference type="InterPro" id="IPR005467">
    <property type="entry name" value="His_kinase_dom"/>
</dbReference>
<evidence type="ECO:0000256" key="6">
    <source>
        <dbReference type="ARBA" id="ARBA00022692"/>
    </source>
</evidence>
<dbReference type="GO" id="GO:0005886">
    <property type="term" value="C:plasma membrane"/>
    <property type="evidence" value="ECO:0007669"/>
    <property type="project" value="TreeGrafter"/>
</dbReference>
<evidence type="ECO:0000256" key="7">
    <source>
        <dbReference type="ARBA" id="ARBA00022777"/>
    </source>
</evidence>
<dbReference type="EC" id="2.7.13.3" evidence="3"/>
<evidence type="ECO:0000313" key="12">
    <source>
        <dbReference type="EMBL" id="AMY10865.1"/>
    </source>
</evidence>
<evidence type="ECO:0000259" key="11">
    <source>
        <dbReference type="PROSITE" id="PS50109"/>
    </source>
</evidence>
<protein>
    <recommendedName>
        <fullName evidence="3">histidine kinase</fullName>
        <ecNumber evidence="3">2.7.13.3</ecNumber>
    </recommendedName>
</protein>
<evidence type="ECO:0000256" key="10">
    <source>
        <dbReference type="SAM" id="Phobius"/>
    </source>
</evidence>
<dbReference type="PANTHER" id="PTHR45436">
    <property type="entry name" value="SENSOR HISTIDINE KINASE YKOH"/>
    <property type="match status" value="1"/>
</dbReference>
<dbReference type="PRINTS" id="PR00344">
    <property type="entry name" value="BCTRLSENSOR"/>
</dbReference>
<dbReference type="AlphaFoldDB" id="A0A143PQJ3"/>
<dbReference type="PANTHER" id="PTHR45436:SF5">
    <property type="entry name" value="SENSOR HISTIDINE KINASE TRCS"/>
    <property type="match status" value="1"/>
</dbReference>
<keyword evidence="9 10" id="KW-0472">Membrane</keyword>
<keyword evidence="4" id="KW-0597">Phosphoprotein</keyword>
<evidence type="ECO:0000256" key="3">
    <source>
        <dbReference type="ARBA" id="ARBA00012438"/>
    </source>
</evidence>
<evidence type="ECO:0000256" key="9">
    <source>
        <dbReference type="ARBA" id="ARBA00023136"/>
    </source>
</evidence>
<sequence>MSASGSFRSQLLAGSILWTFGVMLVISVALVAFLAMHPQPHRTLFDWFISVPLVVSAVVGLACLAAGALTIGRGVHAMDLLRARLADVRRGTATRLAGAYPAEVQPLVDDLNALLEARDARVARAGERAADVAHGLKTPLAVLARDADRVARHDPALAASIGAELSRMARQIDHHLSQARVVAAGTAAGLRAPVRPAVDGLFRALGRLHAERRLSLEQDVAVDHVVRCAPQDLDEMLGNLLDNACTWGRRRIHVSSSVHHGLVTLTVDDDGEGLEPALMPRVLQRGVRADERVPGSGLGLAIVHDLVELYDGSLVLERSPLGGLRVRLTLPGVAE</sequence>
<dbReference type="PROSITE" id="PS50109">
    <property type="entry name" value="HIS_KIN"/>
    <property type="match status" value="1"/>
</dbReference>
<keyword evidence="5 12" id="KW-0808">Transferase</keyword>
<evidence type="ECO:0000256" key="1">
    <source>
        <dbReference type="ARBA" id="ARBA00000085"/>
    </source>
</evidence>
<dbReference type="STRING" id="1855912.LuPra_04108"/>
<dbReference type="InterPro" id="IPR003594">
    <property type="entry name" value="HATPase_dom"/>
</dbReference>
<evidence type="ECO:0000313" key="13">
    <source>
        <dbReference type="Proteomes" id="UP000076079"/>
    </source>
</evidence>
<evidence type="ECO:0000256" key="2">
    <source>
        <dbReference type="ARBA" id="ARBA00004370"/>
    </source>
</evidence>
<dbReference type="Gene3D" id="1.10.287.130">
    <property type="match status" value="1"/>
</dbReference>
<dbReference type="GO" id="GO:0000155">
    <property type="term" value="F:phosphorelay sensor kinase activity"/>
    <property type="evidence" value="ECO:0007669"/>
    <property type="project" value="InterPro"/>
</dbReference>
<dbReference type="Pfam" id="PF02518">
    <property type="entry name" value="HATPase_c"/>
    <property type="match status" value="1"/>
</dbReference>
<dbReference type="SMART" id="SM00387">
    <property type="entry name" value="HATPase_c"/>
    <property type="match status" value="1"/>
</dbReference>
<gene>
    <name evidence="12" type="primary">phoQ</name>
    <name evidence="12" type="ORF">LuPra_04108</name>
</gene>
<proteinExistence type="predicted"/>
<dbReference type="InterPro" id="IPR050428">
    <property type="entry name" value="TCS_sensor_his_kinase"/>
</dbReference>
<reference evidence="13" key="2">
    <citation type="submission" date="2016-04" db="EMBL/GenBank/DDBJ databases">
        <title>First Complete Genome Sequence of a Subdivision 6 Acidobacterium.</title>
        <authorList>
            <person name="Huang S."/>
            <person name="Vieira S."/>
            <person name="Bunk B."/>
            <person name="Riedel T."/>
            <person name="Sproeer C."/>
            <person name="Overmann J."/>
        </authorList>
    </citation>
    <scope>NUCLEOTIDE SEQUENCE [LARGE SCALE GENOMIC DNA]</scope>
    <source>
        <strain evidence="13">DSM 100886 HEG_-6_39</strain>
    </source>
</reference>
<dbReference type="InterPro" id="IPR004358">
    <property type="entry name" value="Sig_transdc_His_kin-like_C"/>
</dbReference>
<comment type="subcellular location">
    <subcellularLocation>
        <location evidence="2">Membrane</location>
    </subcellularLocation>
</comment>
<comment type="catalytic activity">
    <reaction evidence="1">
        <text>ATP + protein L-histidine = ADP + protein N-phospho-L-histidine.</text>
        <dbReference type="EC" id="2.7.13.3"/>
    </reaction>
</comment>